<dbReference type="EMBL" id="KZ665566">
    <property type="protein sequence ID" value="PPR98905.1"/>
    <property type="molecule type" value="Genomic_DNA"/>
</dbReference>
<organism evidence="3 4">
    <name type="scientific">Gossypium barbadense</name>
    <name type="common">Sea Island cotton</name>
    <name type="synonym">Hibiscus barbadensis</name>
    <dbReference type="NCBI Taxonomy" id="3634"/>
    <lineage>
        <taxon>Eukaryota</taxon>
        <taxon>Viridiplantae</taxon>
        <taxon>Streptophyta</taxon>
        <taxon>Embryophyta</taxon>
        <taxon>Tracheophyta</taxon>
        <taxon>Spermatophyta</taxon>
        <taxon>Magnoliopsida</taxon>
        <taxon>eudicotyledons</taxon>
        <taxon>Gunneridae</taxon>
        <taxon>Pentapetalae</taxon>
        <taxon>rosids</taxon>
        <taxon>malvids</taxon>
        <taxon>Malvales</taxon>
        <taxon>Malvaceae</taxon>
        <taxon>Malvoideae</taxon>
        <taxon>Gossypium</taxon>
    </lineage>
</organism>
<feature type="region of interest" description="Disordered" evidence="1">
    <location>
        <begin position="211"/>
        <end position="232"/>
    </location>
</feature>
<reference evidence="3 4" key="1">
    <citation type="submission" date="2015-01" db="EMBL/GenBank/DDBJ databases">
        <title>Genome of allotetraploid Gossypium barbadense reveals genomic plasticity and fiber elongation in cotton evolution.</title>
        <authorList>
            <person name="Chen X."/>
            <person name="Liu X."/>
            <person name="Zhao B."/>
            <person name="Zheng H."/>
            <person name="Hu Y."/>
            <person name="Lu G."/>
            <person name="Yang C."/>
            <person name="Chen J."/>
            <person name="Shan C."/>
            <person name="Zhang L."/>
            <person name="Zhou Y."/>
            <person name="Wang L."/>
            <person name="Guo W."/>
            <person name="Bai Y."/>
            <person name="Ruan J."/>
            <person name="Shangguan X."/>
            <person name="Mao Y."/>
            <person name="Jiang J."/>
            <person name="Zhu Y."/>
            <person name="Lei J."/>
            <person name="Kang H."/>
            <person name="Chen S."/>
            <person name="He X."/>
            <person name="Wang R."/>
            <person name="Wang Y."/>
            <person name="Chen J."/>
            <person name="Wang L."/>
            <person name="Yu S."/>
            <person name="Wang B."/>
            <person name="Wei J."/>
            <person name="Song S."/>
            <person name="Lu X."/>
            <person name="Gao Z."/>
            <person name="Gu W."/>
            <person name="Deng X."/>
            <person name="Ma D."/>
            <person name="Wang S."/>
            <person name="Liang W."/>
            <person name="Fang L."/>
            <person name="Cai C."/>
            <person name="Zhu X."/>
            <person name="Zhou B."/>
            <person name="Zhang Y."/>
            <person name="Chen Z."/>
            <person name="Xu S."/>
            <person name="Zhu R."/>
            <person name="Wang S."/>
            <person name="Zhang T."/>
            <person name="Zhao G."/>
        </authorList>
    </citation>
    <scope>NUCLEOTIDE SEQUENCE [LARGE SCALE GENOMIC DNA]</scope>
    <source>
        <strain evidence="4">cv. Xinhai21</strain>
        <tissue evidence="3">Leaf</tissue>
    </source>
</reference>
<evidence type="ECO:0000256" key="1">
    <source>
        <dbReference type="SAM" id="MobiDB-lite"/>
    </source>
</evidence>
<evidence type="ECO:0000313" key="3">
    <source>
        <dbReference type="EMBL" id="PPR98905.1"/>
    </source>
</evidence>
<dbReference type="PANTHER" id="PTHR31286:SF173">
    <property type="entry name" value="DUF4283 DOMAIN-CONTAINING PROTEIN"/>
    <property type="match status" value="1"/>
</dbReference>
<dbReference type="Pfam" id="PF14111">
    <property type="entry name" value="DUF4283"/>
    <property type="match status" value="1"/>
</dbReference>
<sequence length="378" mass="42238">MISLYENSGSEKSIVEELIPKKNKIYNMWIPSTPLYMMDIANGYFLVKFQNKLDCEKALSEGLWTIFGQYLTIQPWTLAFDPTQAYPKIGELVGKVVKLDMNTDSRARGHFARMVFYVNLEKPLVSQILINGQSKKVEYEYLSTICFHCERNPDPTVEKNIDLPETIPENQNLVVEGSVKKDENYGPWMIVERIKEKQGENLEIIKDFGPQHNSQTELNKNNNKGKLKEVSSKTSLGPVIKETVGPKVGSSLVPNGANENLQNSEELTMGLGLRDISANQAWDLMDQDVQEEVAQQKSIAPGSCSRTLMTVGVPNDSNDGVVFHVEGESSAYRSALTLNGCDRKKVVVEVGSLDSGKRLAELSFLETKMSVTKTVFSL</sequence>
<evidence type="ECO:0000313" key="4">
    <source>
        <dbReference type="Proteomes" id="UP000239757"/>
    </source>
</evidence>
<dbReference type="InterPro" id="IPR025558">
    <property type="entry name" value="DUF4283"/>
</dbReference>
<dbReference type="InterPro" id="IPR040256">
    <property type="entry name" value="At4g02000-like"/>
</dbReference>
<evidence type="ECO:0000259" key="2">
    <source>
        <dbReference type="Pfam" id="PF14111"/>
    </source>
</evidence>
<feature type="domain" description="DUF4283" evidence="2">
    <location>
        <begin position="23"/>
        <end position="84"/>
    </location>
</feature>
<proteinExistence type="predicted"/>
<dbReference type="AlphaFoldDB" id="A0A2P5X6C9"/>
<gene>
    <name evidence="3" type="ORF">GOBAR_AA21748</name>
</gene>
<dbReference type="OrthoDB" id="1305040at2759"/>
<accession>A0A2P5X6C9</accession>
<protein>
    <recommendedName>
        <fullName evidence="2">DUF4283 domain-containing protein</fullName>
    </recommendedName>
</protein>
<name>A0A2P5X6C9_GOSBA</name>
<dbReference type="Proteomes" id="UP000239757">
    <property type="component" value="Unassembled WGS sequence"/>
</dbReference>
<dbReference type="PANTHER" id="PTHR31286">
    <property type="entry name" value="GLYCINE-RICH CELL WALL STRUCTURAL PROTEIN 1.8-LIKE"/>
    <property type="match status" value="1"/>
</dbReference>